<accession>A0A6C0I0C1</accession>
<dbReference type="AlphaFoldDB" id="A0A6C0I0C1"/>
<dbReference type="InterPro" id="IPR036236">
    <property type="entry name" value="Znf_C2H2_sf"/>
</dbReference>
<dbReference type="PROSITE" id="PS50157">
    <property type="entry name" value="ZINC_FINGER_C2H2_2"/>
    <property type="match status" value="2"/>
</dbReference>
<feature type="coiled-coil region" evidence="1">
    <location>
        <begin position="64"/>
        <end position="98"/>
    </location>
</feature>
<name>A0A6C0I0C1_9ZZZZ</name>
<feature type="domain" description="C2H2-type" evidence="2">
    <location>
        <begin position="3"/>
        <end position="21"/>
    </location>
</feature>
<evidence type="ECO:0000256" key="1">
    <source>
        <dbReference type="SAM" id="Coils"/>
    </source>
</evidence>
<dbReference type="SUPFAM" id="SSF57667">
    <property type="entry name" value="beta-beta-alpha zinc fingers"/>
    <property type="match status" value="1"/>
</dbReference>
<sequence>MAYICPICNKSFTTNGGLKRHNEKKIPCVIINSTNDKFKCDTCNHNFTTNHNLRRHITNICPIIKNKKTEVQIMKDEIIELKNAMDELKKNINNNTAINSNGNAAINSNNNIAINSNNTINNNQNITINITPFSRTKLTEKCIIDLFLDESTSACEYSKMELMDKADQRKERTKNLIKLLFLESFEKSFSDDITNVNVYLAEDREDTAKIYQENKKWLPKSVMSVLKKEFDIFIKKCNDISGHINYPDNTPIGYQNSINQAISILRSMHDNEIIKDAKPEFNIILEANRDRLKNENII</sequence>
<keyword evidence="1" id="KW-0175">Coiled coil</keyword>
<evidence type="ECO:0000259" key="2">
    <source>
        <dbReference type="PROSITE" id="PS50157"/>
    </source>
</evidence>
<evidence type="ECO:0000313" key="3">
    <source>
        <dbReference type="EMBL" id="QHT86304.1"/>
    </source>
</evidence>
<feature type="domain" description="C2H2-type" evidence="2">
    <location>
        <begin position="38"/>
        <end position="56"/>
    </location>
</feature>
<organism evidence="3">
    <name type="scientific">viral metagenome</name>
    <dbReference type="NCBI Taxonomy" id="1070528"/>
    <lineage>
        <taxon>unclassified sequences</taxon>
        <taxon>metagenomes</taxon>
        <taxon>organismal metagenomes</taxon>
    </lineage>
</organism>
<dbReference type="Pfam" id="PF00096">
    <property type="entry name" value="zf-C2H2"/>
    <property type="match status" value="2"/>
</dbReference>
<protein>
    <recommendedName>
        <fullName evidence="2">C2H2-type domain-containing protein</fullName>
    </recommendedName>
</protein>
<dbReference type="InterPro" id="IPR013087">
    <property type="entry name" value="Znf_C2H2_type"/>
</dbReference>
<dbReference type="Gene3D" id="3.30.160.60">
    <property type="entry name" value="Classic Zinc Finger"/>
    <property type="match status" value="1"/>
</dbReference>
<dbReference type="EMBL" id="MN740066">
    <property type="protein sequence ID" value="QHT86304.1"/>
    <property type="molecule type" value="Genomic_DNA"/>
</dbReference>
<reference evidence="3" key="1">
    <citation type="journal article" date="2020" name="Nature">
        <title>Giant virus diversity and host interactions through global metagenomics.</title>
        <authorList>
            <person name="Schulz F."/>
            <person name="Roux S."/>
            <person name="Paez-Espino D."/>
            <person name="Jungbluth S."/>
            <person name="Walsh D.A."/>
            <person name="Denef V.J."/>
            <person name="McMahon K.D."/>
            <person name="Konstantinidis K.T."/>
            <person name="Eloe-Fadrosh E.A."/>
            <person name="Kyrpides N.C."/>
            <person name="Woyke T."/>
        </authorList>
    </citation>
    <scope>NUCLEOTIDE SEQUENCE</scope>
    <source>
        <strain evidence="3">GVMAG-M-3300023184-186</strain>
    </source>
</reference>
<proteinExistence type="predicted"/>